<dbReference type="EMBL" id="CP078073">
    <property type="protein sequence ID" value="QXL87693.1"/>
    <property type="molecule type" value="Genomic_DNA"/>
</dbReference>
<reference evidence="3 4" key="1">
    <citation type="submission" date="2021-07" db="EMBL/GenBank/DDBJ databases">
        <title>Karlodiniumbacter phycospheric gen. nov., sp. nov., a phycosphere bacterium isolated from karlodinium veneficum.</title>
        <authorList>
            <person name="Peng Y."/>
            <person name="Jiang L."/>
            <person name="Lee J."/>
        </authorList>
    </citation>
    <scope>NUCLEOTIDE SEQUENCE</scope>
    <source>
        <strain evidence="3 4">N5</strain>
    </source>
</reference>
<dbReference type="EMBL" id="JAIMBW010000001">
    <property type="protein sequence ID" value="MBY4895088.1"/>
    <property type="molecule type" value="Genomic_DNA"/>
</dbReference>
<keyword evidence="3" id="KW-0489">Methyltransferase</keyword>
<gene>
    <name evidence="3" type="ORF">KUL25_20195</name>
</gene>
<dbReference type="AlphaFoldDB" id="A0A975TU59"/>
<dbReference type="GO" id="GO:0032259">
    <property type="term" value="P:methylation"/>
    <property type="evidence" value="ECO:0007669"/>
    <property type="project" value="UniProtKB-KW"/>
</dbReference>
<name>A0A975TU59_9RHOB</name>
<dbReference type="InterPro" id="IPR013216">
    <property type="entry name" value="Methyltransf_11"/>
</dbReference>
<organism evidence="3">
    <name type="scientific">Gymnodinialimonas phycosphaerae</name>
    <dbReference type="NCBI Taxonomy" id="2841589"/>
    <lineage>
        <taxon>Bacteria</taxon>
        <taxon>Pseudomonadati</taxon>
        <taxon>Pseudomonadota</taxon>
        <taxon>Alphaproteobacteria</taxon>
        <taxon>Rhodobacterales</taxon>
        <taxon>Paracoccaceae</taxon>
        <taxon>Gymnodinialimonas</taxon>
    </lineage>
</organism>
<dbReference type="SUPFAM" id="SSF53335">
    <property type="entry name" value="S-adenosyl-L-methionine-dependent methyltransferases"/>
    <property type="match status" value="1"/>
</dbReference>
<keyword evidence="4" id="KW-1185">Reference proteome</keyword>
<feature type="domain" description="Methyltransferase type 11" evidence="2">
    <location>
        <begin position="90"/>
        <end position="131"/>
    </location>
</feature>
<evidence type="ECO:0000313" key="4">
    <source>
        <dbReference type="Proteomes" id="UP000693972"/>
    </source>
</evidence>
<dbReference type="GO" id="GO:0008757">
    <property type="term" value="F:S-adenosylmethionine-dependent methyltransferase activity"/>
    <property type="evidence" value="ECO:0007669"/>
    <property type="project" value="InterPro"/>
</dbReference>
<feature type="compositionally biased region" description="Polar residues" evidence="1">
    <location>
        <begin position="239"/>
        <end position="256"/>
    </location>
</feature>
<sequence length="264" mass="29269">MHLDVIDLRQFYYRTRLGRIAQKAVRERMLEMWPSARGETVVGFGFAVPLMRPYLADARRVIGVMPAQQGVMPWPAGLDNVSLLCREGLWPVQTGQADKLICLHGLETSEHPASVLDECQRVLAPGGRALFIVPNRMGLWARRDGTPFGFGRPYSLGQLEAQLEAFDFIPERHAAALFVPPSPKRFWLKSADMVERLGTKLSRNRAGGVILIEVSKRIPARRKPGLAERVRRPLRVLEGSSQPVGVSGRGQSSTSLDAIGKEPA</sequence>
<dbReference type="Pfam" id="PF08241">
    <property type="entry name" value="Methyltransf_11"/>
    <property type="match status" value="1"/>
</dbReference>
<dbReference type="InterPro" id="IPR029063">
    <property type="entry name" value="SAM-dependent_MTases_sf"/>
</dbReference>
<keyword evidence="3" id="KW-0808">Transferase</keyword>
<accession>A0A975TU59</accession>
<evidence type="ECO:0000313" key="3">
    <source>
        <dbReference type="EMBL" id="QXL87693.1"/>
    </source>
</evidence>
<dbReference type="Proteomes" id="UP000693972">
    <property type="component" value="Unassembled WGS sequence"/>
</dbReference>
<proteinExistence type="predicted"/>
<feature type="region of interest" description="Disordered" evidence="1">
    <location>
        <begin position="239"/>
        <end position="264"/>
    </location>
</feature>
<evidence type="ECO:0000259" key="2">
    <source>
        <dbReference type="Pfam" id="PF08241"/>
    </source>
</evidence>
<protein>
    <submittedName>
        <fullName evidence="3">Class I SAM-dependent methyltransferase</fullName>
    </submittedName>
</protein>
<evidence type="ECO:0000256" key="1">
    <source>
        <dbReference type="SAM" id="MobiDB-lite"/>
    </source>
</evidence>
<dbReference type="RefSeq" id="WP_257894548.1">
    <property type="nucleotide sequence ID" value="NZ_JAIMBW010000001.1"/>
</dbReference>
<dbReference type="Gene3D" id="3.40.50.150">
    <property type="entry name" value="Vaccinia Virus protein VP39"/>
    <property type="match status" value="1"/>
</dbReference>